<gene>
    <name evidence="6" type="ORF">GLS40_02385</name>
</gene>
<keyword evidence="1" id="KW-0001">2Fe-2S</keyword>
<evidence type="ECO:0000256" key="2">
    <source>
        <dbReference type="ARBA" id="ARBA00022723"/>
    </source>
</evidence>
<evidence type="ECO:0000256" key="4">
    <source>
        <dbReference type="ARBA" id="ARBA00023014"/>
    </source>
</evidence>
<keyword evidence="3" id="KW-0408">Iron</keyword>
<dbReference type="Gene3D" id="2.102.10.10">
    <property type="entry name" value="Rieske [2Fe-2S] iron-sulphur domain"/>
    <property type="match status" value="1"/>
</dbReference>
<keyword evidence="4" id="KW-0411">Iron-sulfur</keyword>
<dbReference type="EMBL" id="WNXQ01000001">
    <property type="protein sequence ID" value="MWB76869.1"/>
    <property type="molecule type" value="Genomic_DNA"/>
</dbReference>
<proteinExistence type="predicted"/>
<reference evidence="6 7" key="1">
    <citation type="submission" date="2019-11" db="EMBL/GenBank/DDBJ databases">
        <title>Pseudooceanicola pacifica sp. nov., isolated from deep-sea sediment of the Pacific Ocean.</title>
        <authorList>
            <person name="Lyu L."/>
        </authorList>
    </citation>
    <scope>NUCLEOTIDE SEQUENCE [LARGE SCALE GENOMIC DNA]</scope>
    <source>
        <strain evidence="6 7">216_PA32_1</strain>
    </source>
</reference>
<dbReference type="GO" id="GO:0051537">
    <property type="term" value="F:2 iron, 2 sulfur cluster binding"/>
    <property type="evidence" value="ECO:0007669"/>
    <property type="project" value="UniProtKB-KW"/>
</dbReference>
<keyword evidence="7" id="KW-1185">Reference proteome</keyword>
<dbReference type="PANTHER" id="PTHR21496:SF23">
    <property type="entry name" value="3-PHENYLPROPIONATE_CINNAMIC ACID DIOXYGENASE FERREDOXIN SUBUNIT"/>
    <property type="match status" value="1"/>
</dbReference>
<evidence type="ECO:0000313" key="7">
    <source>
        <dbReference type="Proteomes" id="UP000443843"/>
    </source>
</evidence>
<evidence type="ECO:0000259" key="5">
    <source>
        <dbReference type="PROSITE" id="PS51296"/>
    </source>
</evidence>
<name>A0A844WDH6_9RHOB</name>
<dbReference type="Pfam" id="PF00355">
    <property type="entry name" value="Rieske"/>
    <property type="match status" value="1"/>
</dbReference>
<dbReference type="SUPFAM" id="SSF50022">
    <property type="entry name" value="ISP domain"/>
    <property type="match status" value="1"/>
</dbReference>
<sequence length="96" mass="10122">MPAGELPEGAVRGIDIGDLQLAAFNVAGAIHVTDNVCTHAYALLSEGFLEDNVIECPLHGGQFDVVTGKALCDPAECDLKVYPVRVEGGQVWVDLS</sequence>
<accession>A0A844WDH6</accession>
<evidence type="ECO:0000313" key="6">
    <source>
        <dbReference type="EMBL" id="MWB76869.1"/>
    </source>
</evidence>
<dbReference type="InterPro" id="IPR036922">
    <property type="entry name" value="Rieske_2Fe-2S_sf"/>
</dbReference>
<protein>
    <submittedName>
        <fullName evidence="6">Rieske 2Fe-2S domain-containing protein</fullName>
    </submittedName>
</protein>
<organism evidence="6 7">
    <name type="scientific">Pseudooceanicola pacificus</name>
    <dbReference type="NCBI Taxonomy" id="2676438"/>
    <lineage>
        <taxon>Bacteria</taxon>
        <taxon>Pseudomonadati</taxon>
        <taxon>Pseudomonadota</taxon>
        <taxon>Alphaproteobacteria</taxon>
        <taxon>Rhodobacterales</taxon>
        <taxon>Paracoccaceae</taxon>
        <taxon>Pseudooceanicola</taxon>
    </lineage>
</organism>
<dbReference type="Proteomes" id="UP000443843">
    <property type="component" value="Unassembled WGS sequence"/>
</dbReference>
<dbReference type="CDD" id="cd03528">
    <property type="entry name" value="Rieske_RO_ferredoxin"/>
    <property type="match status" value="1"/>
</dbReference>
<dbReference type="GO" id="GO:0046872">
    <property type="term" value="F:metal ion binding"/>
    <property type="evidence" value="ECO:0007669"/>
    <property type="project" value="UniProtKB-KW"/>
</dbReference>
<evidence type="ECO:0000256" key="1">
    <source>
        <dbReference type="ARBA" id="ARBA00022714"/>
    </source>
</evidence>
<keyword evidence="2" id="KW-0479">Metal-binding</keyword>
<dbReference type="PANTHER" id="PTHR21496">
    <property type="entry name" value="FERREDOXIN-RELATED"/>
    <property type="match status" value="1"/>
</dbReference>
<dbReference type="PROSITE" id="PS51296">
    <property type="entry name" value="RIESKE"/>
    <property type="match status" value="1"/>
</dbReference>
<evidence type="ECO:0000256" key="3">
    <source>
        <dbReference type="ARBA" id="ARBA00023004"/>
    </source>
</evidence>
<feature type="domain" description="Rieske" evidence="5">
    <location>
        <begin position="1"/>
        <end position="93"/>
    </location>
</feature>
<dbReference type="AlphaFoldDB" id="A0A844WDH6"/>
<comment type="caution">
    <text evidence="6">The sequence shown here is derived from an EMBL/GenBank/DDBJ whole genome shotgun (WGS) entry which is preliminary data.</text>
</comment>
<dbReference type="InterPro" id="IPR017941">
    <property type="entry name" value="Rieske_2Fe-2S"/>
</dbReference>